<name>R0IN04_EXST2</name>
<evidence type="ECO:0000256" key="1">
    <source>
        <dbReference type="SAM" id="MobiDB-lite"/>
    </source>
</evidence>
<feature type="compositionally biased region" description="Low complexity" evidence="1">
    <location>
        <begin position="154"/>
        <end position="175"/>
    </location>
</feature>
<sequence length="230" mass="23254">MSTTTAMSSSSSSSPTPTTTYPYSYTTFTNTAPSPFTTPSIVPSIFPLGPVPSCPPPSASSSSTPKAPFELPAARQGGCTISNDATVNDHAFWDMYACCKPSSITPVGKALPCSIMCAADATHSFLEIGDCLSKRVPLVVCSPPEAQRGEPQNSQSESRSSASASATGSKTESAAPSKTQTQTESKTASPVPPAATGAASSLVGGQTAVSKAGLMLFGLVAMTSVAGMLV</sequence>
<dbReference type="AlphaFoldDB" id="R0IN04"/>
<reference evidence="2 3" key="1">
    <citation type="journal article" date="2012" name="PLoS Pathog.">
        <title>Diverse lifestyles and strategies of plant pathogenesis encoded in the genomes of eighteen Dothideomycetes fungi.</title>
        <authorList>
            <person name="Ohm R.A."/>
            <person name="Feau N."/>
            <person name="Henrissat B."/>
            <person name="Schoch C.L."/>
            <person name="Horwitz B.A."/>
            <person name="Barry K.W."/>
            <person name="Condon B.J."/>
            <person name="Copeland A.C."/>
            <person name="Dhillon B."/>
            <person name="Glaser F."/>
            <person name="Hesse C.N."/>
            <person name="Kosti I."/>
            <person name="LaButti K."/>
            <person name="Lindquist E.A."/>
            <person name="Lucas S."/>
            <person name="Salamov A.A."/>
            <person name="Bradshaw R.E."/>
            <person name="Ciuffetti L."/>
            <person name="Hamelin R.C."/>
            <person name="Kema G.H.J."/>
            <person name="Lawrence C."/>
            <person name="Scott J.A."/>
            <person name="Spatafora J.W."/>
            <person name="Turgeon B.G."/>
            <person name="de Wit P.J.G.M."/>
            <person name="Zhong S."/>
            <person name="Goodwin S.B."/>
            <person name="Grigoriev I.V."/>
        </authorList>
    </citation>
    <scope>NUCLEOTIDE SEQUENCE [LARGE SCALE GENOMIC DNA]</scope>
    <source>
        <strain evidence="3">28A</strain>
    </source>
</reference>
<dbReference type="Proteomes" id="UP000016935">
    <property type="component" value="Unassembled WGS sequence"/>
</dbReference>
<keyword evidence="3" id="KW-1185">Reference proteome</keyword>
<feature type="compositionally biased region" description="Polar residues" evidence="1">
    <location>
        <begin position="176"/>
        <end position="188"/>
    </location>
</feature>
<reference evidence="2 3" key="2">
    <citation type="journal article" date="2013" name="PLoS Genet.">
        <title>Comparative genome structure, secondary metabolite, and effector coding capacity across Cochliobolus pathogens.</title>
        <authorList>
            <person name="Condon B.J."/>
            <person name="Leng Y."/>
            <person name="Wu D."/>
            <person name="Bushley K.E."/>
            <person name="Ohm R.A."/>
            <person name="Otillar R."/>
            <person name="Martin J."/>
            <person name="Schackwitz W."/>
            <person name="Grimwood J."/>
            <person name="MohdZainudin N."/>
            <person name="Xue C."/>
            <person name="Wang R."/>
            <person name="Manning V.A."/>
            <person name="Dhillon B."/>
            <person name="Tu Z.J."/>
            <person name="Steffenson B.J."/>
            <person name="Salamov A."/>
            <person name="Sun H."/>
            <person name="Lowry S."/>
            <person name="LaButti K."/>
            <person name="Han J."/>
            <person name="Copeland A."/>
            <person name="Lindquist E."/>
            <person name="Barry K."/>
            <person name="Schmutz J."/>
            <person name="Baker S.E."/>
            <person name="Ciuffetti L.M."/>
            <person name="Grigoriev I.V."/>
            <person name="Zhong S."/>
            <person name="Turgeon B.G."/>
        </authorList>
    </citation>
    <scope>NUCLEOTIDE SEQUENCE [LARGE SCALE GENOMIC DNA]</scope>
    <source>
        <strain evidence="3">28A</strain>
    </source>
</reference>
<dbReference type="OrthoDB" id="3792734at2759"/>
<protein>
    <submittedName>
        <fullName evidence="2">Uncharacterized protein</fullName>
    </submittedName>
</protein>
<dbReference type="HOGENOM" id="CLU_1277519_0_0_1"/>
<dbReference type="eggNOG" id="ENOG502TDKW">
    <property type="taxonomic scope" value="Eukaryota"/>
</dbReference>
<feature type="region of interest" description="Disordered" evidence="1">
    <location>
        <begin position="143"/>
        <end position="199"/>
    </location>
</feature>
<dbReference type="EMBL" id="KB908593">
    <property type="protein sequence ID" value="EOA86410.1"/>
    <property type="molecule type" value="Genomic_DNA"/>
</dbReference>
<evidence type="ECO:0000313" key="3">
    <source>
        <dbReference type="Proteomes" id="UP000016935"/>
    </source>
</evidence>
<dbReference type="GeneID" id="19400816"/>
<proteinExistence type="predicted"/>
<organism evidence="2 3">
    <name type="scientific">Exserohilum turcicum (strain 28A)</name>
    <name type="common">Northern leaf blight fungus</name>
    <name type="synonym">Setosphaeria turcica</name>
    <dbReference type="NCBI Taxonomy" id="671987"/>
    <lineage>
        <taxon>Eukaryota</taxon>
        <taxon>Fungi</taxon>
        <taxon>Dikarya</taxon>
        <taxon>Ascomycota</taxon>
        <taxon>Pezizomycotina</taxon>
        <taxon>Dothideomycetes</taxon>
        <taxon>Pleosporomycetidae</taxon>
        <taxon>Pleosporales</taxon>
        <taxon>Pleosporineae</taxon>
        <taxon>Pleosporaceae</taxon>
        <taxon>Exserohilum</taxon>
    </lineage>
</organism>
<dbReference type="RefSeq" id="XP_008026020.1">
    <property type="nucleotide sequence ID" value="XM_008027829.1"/>
</dbReference>
<evidence type="ECO:0000313" key="2">
    <source>
        <dbReference type="EMBL" id="EOA86410.1"/>
    </source>
</evidence>
<gene>
    <name evidence="2" type="ORF">SETTUDRAFT_169172</name>
</gene>
<accession>R0IN04</accession>